<gene>
    <name evidence="2" type="ORF">N482_18130</name>
</gene>
<sequence length="53" mass="5637">MTKRVTKKALELTKGAIQVVSAGNGSGNDPITQSRLGSEQNLNTIPASKLRKK</sequence>
<evidence type="ECO:0000313" key="2">
    <source>
        <dbReference type="EMBL" id="KZN44045.1"/>
    </source>
</evidence>
<dbReference type="Proteomes" id="UP000076587">
    <property type="component" value="Unassembled WGS sequence"/>
</dbReference>
<dbReference type="EMBL" id="AUXT01000199">
    <property type="protein sequence ID" value="KZN44045.1"/>
    <property type="molecule type" value="Genomic_DNA"/>
</dbReference>
<dbReference type="RefSeq" id="WP_155730662.1">
    <property type="nucleotide sequence ID" value="NZ_AUXT01000199.1"/>
</dbReference>
<proteinExistence type="predicted"/>
<evidence type="ECO:0000313" key="3">
    <source>
        <dbReference type="Proteomes" id="UP000076587"/>
    </source>
</evidence>
<dbReference type="AlphaFoldDB" id="A0A166Z8C8"/>
<comment type="caution">
    <text evidence="2">The sequence shown here is derived from an EMBL/GenBank/DDBJ whole genome shotgun (WGS) entry which is preliminary data.</text>
</comment>
<evidence type="ECO:0000256" key="1">
    <source>
        <dbReference type="SAM" id="MobiDB-lite"/>
    </source>
</evidence>
<dbReference type="PATRIC" id="fig|1365253.3.peg.4380"/>
<organism evidence="2 3">
    <name type="scientific">Pseudoalteromonas luteoviolacea NCIMB 1942</name>
    <dbReference type="NCBI Taxonomy" id="1365253"/>
    <lineage>
        <taxon>Bacteria</taxon>
        <taxon>Pseudomonadati</taxon>
        <taxon>Pseudomonadota</taxon>
        <taxon>Gammaproteobacteria</taxon>
        <taxon>Alteromonadales</taxon>
        <taxon>Pseudoalteromonadaceae</taxon>
        <taxon>Pseudoalteromonas</taxon>
    </lineage>
</organism>
<feature type="compositionally biased region" description="Polar residues" evidence="1">
    <location>
        <begin position="21"/>
        <end position="46"/>
    </location>
</feature>
<feature type="region of interest" description="Disordered" evidence="1">
    <location>
        <begin position="20"/>
        <end position="53"/>
    </location>
</feature>
<name>A0A166Z8C8_9GAMM</name>
<protein>
    <submittedName>
        <fullName evidence="2">Uncharacterized protein</fullName>
    </submittedName>
</protein>
<reference evidence="2 3" key="1">
    <citation type="submission" date="2013-07" db="EMBL/GenBank/DDBJ databases">
        <title>Comparative Genomic and Metabolomic Analysis of Twelve Strains of Pseudoalteromonas luteoviolacea.</title>
        <authorList>
            <person name="Vynne N.G."/>
            <person name="Mansson M."/>
            <person name="Gram L."/>
        </authorList>
    </citation>
    <scope>NUCLEOTIDE SEQUENCE [LARGE SCALE GENOMIC DNA]</scope>
    <source>
        <strain evidence="2 3">NCIMB 1942</strain>
    </source>
</reference>
<accession>A0A166Z8C8</accession>